<proteinExistence type="predicted"/>
<reference evidence="1" key="2">
    <citation type="submission" date="2014-03" db="EMBL/GenBank/DDBJ databases">
        <title>The Genome Annotation of Fusarium oxysporum PHW808.</title>
        <authorList>
            <consortium name="The Broad Institute Genomics Platform"/>
            <person name="Ma L.-J."/>
            <person name="Corby-Kistler H."/>
            <person name="Broz K."/>
            <person name="Gale L.R."/>
            <person name="Jonkers W."/>
            <person name="O'Donnell K."/>
            <person name="Ploetz R."/>
            <person name="Steinberg C."/>
            <person name="Schwartz D.C."/>
            <person name="VanEtten H."/>
            <person name="Zhou S."/>
            <person name="Young S.K."/>
            <person name="Zeng Q."/>
            <person name="Gargeya S."/>
            <person name="Fitzgerald M."/>
            <person name="Abouelleil A."/>
            <person name="Alvarado L."/>
            <person name="Chapman S.B."/>
            <person name="Gainer-Dewar J."/>
            <person name="Goldberg J."/>
            <person name="Griggs A."/>
            <person name="Gujja S."/>
            <person name="Hansen M."/>
            <person name="Howarth C."/>
            <person name="Imamovic A."/>
            <person name="Ireland A."/>
            <person name="Larimer J."/>
            <person name="McCowan C."/>
            <person name="Murphy C."/>
            <person name="Pearson M."/>
            <person name="Poon T.W."/>
            <person name="Priest M."/>
            <person name="Roberts A."/>
            <person name="Saif S."/>
            <person name="Shea T."/>
            <person name="Sykes S."/>
            <person name="Wortman J."/>
            <person name="Nusbaum C."/>
            <person name="Birren B."/>
        </authorList>
    </citation>
    <scope>NUCLEOTIDE SEQUENCE</scope>
    <source>
        <strain evidence="1">54008</strain>
    </source>
</reference>
<dbReference type="AlphaFoldDB" id="X0GKX1"/>
<protein>
    <submittedName>
        <fullName evidence="1">Uncharacterized protein</fullName>
    </submittedName>
</protein>
<accession>X0GKX1</accession>
<organism evidence="1">
    <name type="scientific">Fusarium oxysporum f. sp. conglutinans race 2 54008</name>
    <dbReference type="NCBI Taxonomy" id="1089457"/>
    <lineage>
        <taxon>Eukaryota</taxon>
        <taxon>Fungi</taxon>
        <taxon>Dikarya</taxon>
        <taxon>Ascomycota</taxon>
        <taxon>Pezizomycotina</taxon>
        <taxon>Sordariomycetes</taxon>
        <taxon>Hypocreomycetidae</taxon>
        <taxon>Hypocreales</taxon>
        <taxon>Nectriaceae</taxon>
        <taxon>Fusarium</taxon>
        <taxon>Fusarium oxysporum species complex</taxon>
    </lineage>
</organism>
<reference evidence="1" key="1">
    <citation type="submission" date="2011-11" db="EMBL/GenBank/DDBJ databases">
        <title>The Genome Sequence of Fusarium oxysporum PHW808.</title>
        <authorList>
            <consortium name="The Broad Institute Genome Sequencing Platform"/>
            <person name="Ma L.-J."/>
            <person name="Gale L.R."/>
            <person name="Schwartz D.C."/>
            <person name="Zhou S."/>
            <person name="Corby-Kistler H."/>
            <person name="Young S.K."/>
            <person name="Zeng Q."/>
            <person name="Gargeya S."/>
            <person name="Fitzgerald M."/>
            <person name="Haas B."/>
            <person name="Abouelleil A."/>
            <person name="Alvarado L."/>
            <person name="Arachchi H.M."/>
            <person name="Berlin A."/>
            <person name="Brown A."/>
            <person name="Chapman S.B."/>
            <person name="Chen Z."/>
            <person name="Dunbar C."/>
            <person name="Freedman E."/>
            <person name="Gearin G."/>
            <person name="Goldberg J."/>
            <person name="Griggs A."/>
            <person name="Gujja S."/>
            <person name="Heiman D."/>
            <person name="Howarth C."/>
            <person name="Larson L."/>
            <person name="Lui A."/>
            <person name="MacDonald P.J.P."/>
            <person name="Montmayeur A."/>
            <person name="Murphy C."/>
            <person name="Neiman D."/>
            <person name="Pearson M."/>
            <person name="Priest M."/>
            <person name="Roberts A."/>
            <person name="Saif S."/>
            <person name="Shea T."/>
            <person name="Shenoy N."/>
            <person name="Sisk P."/>
            <person name="Stolte C."/>
            <person name="Sykes S."/>
            <person name="Wortman J."/>
            <person name="Nusbaum C."/>
            <person name="Birren B."/>
        </authorList>
    </citation>
    <scope>NUCLEOTIDE SEQUENCE [LARGE SCALE GENOMIC DNA]</scope>
    <source>
        <strain evidence="1">54008</strain>
    </source>
</reference>
<name>X0GKX1_FUSOX</name>
<dbReference type="EMBL" id="KK034529">
    <property type="protein sequence ID" value="EXL63953.1"/>
    <property type="molecule type" value="Genomic_DNA"/>
</dbReference>
<evidence type="ECO:0000313" key="1">
    <source>
        <dbReference type="EMBL" id="EXL63953.1"/>
    </source>
</evidence>
<sequence>MCLKERKVYAMSGCFEEAFSLVGFSALEKSSSSCAEPPCNEALQRYYGNQS</sequence>
<dbReference type="Proteomes" id="UP000030676">
    <property type="component" value="Unassembled WGS sequence"/>
</dbReference>
<gene>
    <name evidence="1" type="ORF">FOPG_19777</name>
</gene>
<dbReference type="HOGENOM" id="CLU_3106437_0_0_1"/>